<proteinExistence type="predicted"/>
<evidence type="ECO:0000313" key="1">
    <source>
        <dbReference type="EMBL" id="SCZ84992.1"/>
    </source>
</evidence>
<gene>
    <name evidence="1" type="ORF">NSMM_330012</name>
</gene>
<dbReference type="EMBL" id="FMWO01000040">
    <property type="protein sequence ID" value="SCZ84992.1"/>
    <property type="molecule type" value="Genomic_DNA"/>
</dbReference>
<accession>A0A1G5SCW6</accession>
<sequence length="64" mass="7009">MLSIFLKQHVPSSHELAIFRSSLVPPYVRKTVMLEAALPWLYLKGVSTGEMATALEVLVGPEVG</sequence>
<dbReference type="Proteomes" id="UP000198729">
    <property type="component" value="Unassembled WGS sequence"/>
</dbReference>
<reference evidence="1 2" key="1">
    <citation type="submission" date="2016-10" db="EMBL/GenBank/DDBJ databases">
        <authorList>
            <person name="de Groot N.N."/>
        </authorList>
    </citation>
    <scope>NUCLEOTIDE SEQUENCE [LARGE SCALE GENOMIC DNA]</scope>
    <source>
        <strain evidence="1">1</strain>
    </source>
</reference>
<organism evidence="1 2">
    <name type="scientific">Nitrosomonas mobilis</name>
    <dbReference type="NCBI Taxonomy" id="51642"/>
    <lineage>
        <taxon>Bacteria</taxon>
        <taxon>Pseudomonadati</taxon>
        <taxon>Pseudomonadota</taxon>
        <taxon>Betaproteobacteria</taxon>
        <taxon>Nitrosomonadales</taxon>
        <taxon>Nitrosomonadaceae</taxon>
        <taxon>Nitrosomonas</taxon>
    </lineage>
</organism>
<name>A0A1G5SCW6_9PROT</name>
<dbReference type="STRING" id="51642.NSMM_330012"/>
<protein>
    <recommendedName>
        <fullName evidence="3">Transposase</fullName>
    </recommendedName>
</protein>
<keyword evidence="2" id="KW-1185">Reference proteome</keyword>
<dbReference type="AlphaFoldDB" id="A0A1G5SCW6"/>
<evidence type="ECO:0000313" key="2">
    <source>
        <dbReference type="Proteomes" id="UP000198729"/>
    </source>
</evidence>
<evidence type="ECO:0008006" key="3">
    <source>
        <dbReference type="Google" id="ProtNLM"/>
    </source>
</evidence>